<comment type="caution">
    <text evidence="1">The sequence shown here is derived from an EMBL/GenBank/DDBJ whole genome shotgun (WGS) entry which is preliminary data.</text>
</comment>
<dbReference type="AlphaFoldDB" id="A0A813SXX7"/>
<reference evidence="1" key="1">
    <citation type="submission" date="2021-02" db="EMBL/GenBank/DDBJ databases">
        <authorList>
            <person name="Nowell W R."/>
        </authorList>
    </citation>
    <scope>NUCLEOTIDE SEQUENCE</scope>
</reference>
<organism evidence="1 2">
    <name type="scientific">Rotaria sordida</name>
    <dbReference type="NCBI Taxonomy" id="392033"/>
    <lineage>
        <taxon>Eukaryota</taxon>
        <taxon>Metazoa</taxon>
        <taxon>Spiralia</taxon>
        <taxon>Gnathifera</taxon>
        <taxon>Rotifera</taxon>
        <taxon>Eurotatoria</taxon>
        <taxon>Bdelloidea</taxon>
        <taxon>Philodinida</taxon>
        <taxon>Philodinidae</taxon>
        <taxon>Rotaria</taxon>
    </lineage>
</organism>
<dbReference type="InterPro" id="IPR011992">
    <property type="entry name" value="EF-hand-dom_pair"/>
</dbReference>
<evidence type="ECO:0000313" key="1">
    <source>
        <dbReference type="EMBL" id="CAF0801328.1"/>
    </source>
</evidence>
<name>A0A813SXX7_9BILA</name>
<dbReference type="PANTHER" id="PTHR36696">
    <property type="entry name" value="AGAP012002-PA"/>
    <property type="match status" value="1"/>
</dbReference>
<gene>
    <name evidence="1" type="ORF">ZHD862_LOCUS2424</name>
</gene>
<dbReference type="SUPFAM" id="SSF47473">
    <property type="entry name" value="EF-hand"/>
    <property type="match status" value="1"/>
</dbReference>
<accession>A0A813SXX7</accession>
<proteinExistence type="predicted"/>
<sequence>MYKSLNKFSTKNNKTSYSYTSTSNVVLSQKATRFWIPFDVKLFESKTSIIKRYEKKPDEYSCLALTPKEYLGKYCRVNPRQYTLYKRIFDKHKNIEAELNIEALADALFDVYMGTMDNRLIRQVIILLDLSSNEKITLNQFIGIAAFSERYCFKIFRQFDDIDSQLQKDILEILDFSSLKWKLFGINISPTLREILKLI</sequence>
<protein>
    <submittedName>
        <fullName evidence="1">Uncharacterized protein</fullName>
    </submittedName>
</protein>
<dbReference type="EMBL" id="CAJNOT010000047">
    <property type="protein sequence ID" value="CAF0801328.1"/>
    <property type="molecule type" value="Genomic_DNA"/>
</dbReference>
<dbReference type="PANTHER" id="PTHR36696:SF1">
    <property type="entry name" value="EF-HAND DOMAIN-CONTAINING PROTEIN"/>
    <property type="match status" value="1"/>
</dbReference>
<dbReference type="Proteomes" id="UP000663864">
    <property type="component" value="Unassembled WGS sequence"/>
</dbReference>
<evidence type="ECO:0000313" key="2">
    <source>
        <dbReference type="Proteomes" id="UP000663864"/>
    </source>
</evidence>